<organism evidence="6">
    <name type="scientific">Anisakis simplex</name>
    <name type="common">Herring worm</name>
    <dbReference type="NCBI Taxonomy" id="6269"/>
    <lineage>
        <taxon>Eukaryota</taxon>
        <taxon>Metazoa</taxon>
        <taxon>Ecdysozoa</taxon>
        <taxon>Nematoda</taxon>
        <taxon>Chromadorea</taxon>
        <taxon>Rhabditida</taxon>
        <taxon>Spirurina</taxon>
        <taxon>Ascaridomorpha</taxon>
        <taxon>Ascaridoidea</taxon>
        <taxon>Anisakidae</taxon>
        <taxon>Anisakis</taxon>
        <taxon>Anisakis simplex complex</taxon>
    </lineage>
</organism>
<proteinExistence type="predicted"/>
<gene>
    <name evidence="4" type="ORF">ASIM_LOCUS14968</name>
</gene>
<keyword evidence="2" id="KW-0812">Transmembrane</keyword>
<dbReference type="GO" id="GO:0016746">
    <property type="term" value="F:acyltransferase activity"/>
    <property type="evidence" value="ECO:0007669"/>
    <property type="project" value="InterPro"/>
</dbReference>
<dbReference type="WBParaSite" id="ASIM_0001555901-mRNA-1">
    <property type="protein sequence ID" value="ASIM_0001555901-mRNA-1"/>
    <property type="gene ID" value="ASIM_0001555901"/>
</dbReference>
<evidence type="ECO:0000313" key="5">
    <source>
        <dbReference type="Proteomes" id="UP000267096"/>
    </source>
</evidence>
<reference evidence="4 5" key="2">
    <citation type="submission" date="2018-11" db="EMBL/GenBank/DDBJ databases">
        <authorList>
            <consortium name="Pathogen Informatics"/>
        </authorList>
    </citation>
    <scope>NUCLEOTIDE SEQUENCE [LARGE SCALE GENOMIC DNA]</scope>
</reference>
<keyword evidence="2" id="KW-0472">Membrane</keyword>
<dbReference type="SUPFAM" id="SSF69593">
    <property type="entry name" value="Glycerol-3-phosphate (1)-acyltransferase"/>
    <property type="match status" value="1"/>
</dbReference>
<dbReference type="EMBL" id="UYRR01032025">
    <property type="protein sequence ID" value="VDK53809.1"/>
    <property type="molecule type" value="Genomic_DNA"/>
</dbReference>
<dbReference type="GO" id="GO:0036149">
    <property type="term" value="P:phosphatidylinositol acyl-chain remodeling"/>
    <property type="evidence" value="ECO:0007669"/>
    <property type="project" value="TreeGrafter"/>
</dbReference>
<evidence type="ECO:0000256" key="2">
    <source>
        <dbReference type="SAM" id="Phobius"/>
    </source>
</evidence>
<dbReference type="PANTHER" id="PTHR10983:SF2">
    <property type="entry name" value="ACYL-COA:LYSOPHOSPHATIDYLGLYCEROL ACYLTRANSFERASE 1"/>
    <property type="match status" value="1"/>
</dbReference>
<evidence type="ECO:0000259" key="3">
    <source>
        <dbReference type="SMART" id="SM00563"/>
    </source>
</evidence>
<feature type="domain" description="Phospholipid/glycerol acyltransferase" evidence="3">
    <location>
        <begin position="123"/>
        <end position="239"/>
    </location>
</feature>
<dbReference type="InterPro" id="IPR002123">
    <property type="entry name" value="Plipid/glycerol_acylTrfase"/>
</dbReference>
<dbReference type="GO" id="GO:0005783">
    <property type="term" value="C:endoplasmic reticulum"/>
    <property type="evidence" value="ECO:0007669"/>
    <property type="project" value="TreeGrafter"/>
</dbReference>
<keyword evidence="2" id="KW-1133">Transmembrane helix</keyword>
<reference evidence="6" key="1">
    <citation type="submission" date="2017-02" db="UniProtKB">
        <authorList>
            <consortium name="WormBaseParasite"/>
        </authorList>
    </citation>
    <scope>IDENTIFICATION</scope>
</reference>
<evidence type="ECO:0000313" key="6">
    <source>
        <dbReference type="WBParaSite" id="ASIM_0001555901-mRNA-1"/>
    </source>
</evidence>
<dbReference type="OrthoDB" id="5920068at2759"/>
<dbReference type="Pfam" id="PF01553">
    <property type="entry name" value="Acyltransferase"/>
    <property type="match status" value="1"/>
</dbReference>
<feature type="compositionally biased region" description="Low complexity" evidence="1">
    <location>
        <begin position="1"/>
        <end position="13"/>
    </location>
</feature>
<dbReference type="SMART" id="SM00563">
    <property type="entry name" value="PlsC"/>
    <property type="match status" value="1"/>
</dbReference>
<name>A0A0M3K3L8_ANISI</name>
<dbReference type="Proteomes" id="UP000267096">
    <property type="component" value="Unassembled WGS sequence"/>
</dbReference>
<sequence length="315" mass="36971">MSDISSESSGASEPPSPARHFHPAGDKSAWSQQTNFERFIWLLKIPFRTILCLSNITAFFVAYFGFMIPILWARAAWPRLYWFYEGKLYRWLQAFIGYWGYTAGYDVYEYGDDVSHYSEDERVLVMCNHQSTADVPTLMAVLQSKKVASRKTLWLMDVMFRWTPFGIIGAMHGDYFIKQGKATREKELLRLKEHLRKVFWDRDRRWVILFPEGGFYYNRIASSQRYGREHGFPHLEHVTLPRQGAVKAILEEIGPREEHETDGMIDSKRGSRLKLIKDTVGAIREKKYIKGWSFFEWNYFVSHCLLKVCTSLSVR</sequence>
<dbReference type="PANTHER" id="PTHR10983">
    <property type="entry name" value="1-ACYLGLYCEROL-3-PHOSPHATE ACYLTRANSFERASE-RELATED"/>
    <property type="match status" value="1"/>
</dbReference>
<evidence type="ECO:0000256" key="1">
    <source>
        <dbReference type="SAM" id="MobiDB-lite"/>
    </source>
</evidence>
<keyword evidence="5" id="KW-1185">Reference proteome</keyword>
<evidence type="ECO:0000313" key="4">
    <source>
        <dbReference type="EMBL" id="VDK53809.1"/>
    </source>
</evidence>
<dbReference type="AlphaFoldDB" id="A0A0M3K3L8"/>
<protein>
    <submittedName>
        <fullName evidence="6">Acyl-CoA:lysophosphatidylglycerol acyltransferase 1 (inferred by orthology to a human protein)</fullName>
    </submittedName>
</protein>
<dbReference type="CDD" id="cd07990">
    <property type="entry name" value="LPLAT_LCLAT1-like"/>
    <property type="match status" value="1"/>
</dbReference>
<feature type="transmembrane region" description="Helical" evidence="2">
    <location>
        <begin position="50"/>
        <end position="72"/>
    </location>
</feature>
<accession>A0A0M3K3L8</accession>
<feature type="region of interest" description="Disordered" evidence="1">
    <location>
        <begin position="1"/>
        <end position="26"/>
    </location>
</feature>